<keyword evidence="4" id="KW-1185">Reference proteome</keyword>
<protein>
    <submittedName>
        <fullName evidence="3">S-formylglutathione hydrolase FrmB</fullName>
    </submittedName>
</protein>
<dbReference type="InterPro" id="IPR029058">
    <property type="entry name" value="AB_hydrolase_fold"/>
</dbReference>
<dbReference type="SUPFAM" id="SSF53474">
    <property type="entry name" value="alpha/beta-Hydrolases"/>
    <property type="match status" value="1"/>
</dbReference>
<keyword evidence="2" id="KW-0732">Signal</keyword>
<dbReference type="Pfam" id="PF00756">
    <property type="entry name" value="Esterase"/>
    <property type="match status" value="1"/>
</dbReference>
<dbReference type="Gene3D" id="3.40.50.1820">
    <property type="entry name" value="alpha/beta hydrolase"/>
    <property type="match status" value="1"/>
</dbReference>
<feature type="region of interest" description="Disordered" evidence="1">
    <location>
        <begin position="301"/>
        <end position="321"/>
    </location>
</feature>
<evidence type="ECO:0000313" key="4">
    <source>
        <dbReference type="Proteomes" id="UP001549321"/>
    </source>
</evidence>
<comment type="caution">
    <text evidence="3">The sequence shown here is derived from an EMBL/GenBank/DDBJ whole genome shotgun (WGS) entry which is preliminary data.</text>
</comment>
<proteinExistence type="predicted"/>
<feature type="signal peptide" evidence="2">
    <location>
        <begin position="1"/>
        <end position="25"/>
    </location>
</feature>
<dbReference type="GO" id="GO:0016787">
    <property type="term" value="F:hydrolase activity"/>
    <property type="evidence" value="ECO:0007669"/>
    <property type="project" value="UniProtKB-KW"/>
</dbReference>
<dbReference type="RefSeq" id="WP_354549968.1">
    <property type="nucleotide sequence ID" value="NZ_JBEPSM010000001.1"/>
</dbReference>
<dbReference type="PANTHER" id="PTHR48098">
    <property type="entry name" value="ENTEROCHELIN ESTERASE-RELATED"/>
    <property type="match status" value="1"/>
</dbReference>
<dbReference type="InterPro" id="IPR000801">
    <property type="entry name" value="Esterase-like"/>
</dbReference>
<name>A0ABV2QYL7_9HYPH</name>
<keyword evidence="3" id="KW-0378">Hydrolase</keyword>
<evidence type="ECO:0000313" key="3">
    <source>
        <dbReference type="EMBL" id="MET4633598.1"/>
    </source>
</evidence>
<accession>A0ABV2QYL7</accession>
<dbReference type="EMBL" id="JBEPSM010000001">
    <property type="protein sequence ID" value="MET4633598.1"/>
    <property type="molecule type" value="Genomic_DNA"/>
</dbReference>
<evidence type="ECO:0000256" key="1">
    <source>
        <dbReference type="SAM" id="MobiDB-lite"/>
    </source>
</evidence>
<reference evidence="3 4" key="1">
    <citation type="submission" date="2024-06" db="EMBL/GenBank/DDBJ databases">
        <title>Sorghum-associated microbial communities from plants grown in Nebraska, USA.</title>
        <authorList>
            <person name="Schachtman D."/>
        </authorList>
    </citation>
    <scope>NUCLEOTIDE SEQUENCE [LARGE SCALE GENOMIC DNA]</scope>
    <source>
        <strain evidence="3 4">3207</strain>
    </source>
</reference>
<sequence>MPHRMTAVLCRAFLCGAGMIGAAQAQGIVERHLMAPSPSLGRPIPYSLYKPATEPKAGTRWPVLYLLHGGGGGDLDWLDYGKIAHTLDDEIAAGKLPPLVVVMPDGGGESWFVDNTDPDGAGRVETALTTDLVEAIDTTLPTAACRAGRAVGGLSMGGYGAALFALDHPDRFVAAISLSGAIAQPIDPNDAVRIKKGDEYYDGAFGKPFDVHRYNADNVFPRITKDAGLAEKPSFWITAGDRDGLGIITGSADLHVALRRAGYKTTLRIGAGQHDWINWSQSIVPALDWLAPQLRDTCPPLQSTAGLGLAEPEPERGEAQE</sequence>
<dbReference type="PANTHER" id="PTHR48098:SF1">
    <property type="entry name" value="DIACYLGLYCEROL ACYLTRANSFERASE_MYCOLYLTRANSFERASE AG85A"/>
    <property type="match status" value="1"/>
</dbReference>
<evidence type="ECO:0000256" key="2">
    <source>
        <dbReference type="SAM" id="SignalP"/>
    </source>
</evidence>
<organism evidence="3 4">
    <name type="scientific">Kaistia defluvii</name>
    <dbReference type="NCBI Taxonomy" id="410841"/>
    <lineage>
        <taxon>Bacteria</taxon>
        <taxon>Pseudomonadati</taxon>
        <taxon>Pseudomonadota</taxon>
        <taxon>Alphaproteobacteria</taxon>
        <taxon>Hyphomicrobiales</taxon>
        <taxon>Kaistiaceae</taxon>
        <taxon>Kaistia</taxon>
    </lineage>
</organism>
<dbReference type="Proteomes" id="UP001549321">
    <property type="component" value="Unassembled WGS sequence"/>
</dbReference>
<gene>
    <name evidence="3" type="ORF">ABIE08_001511</name>
</gene>
<dbReference type="InterPro" id="IPR050583">
    <property type="entry name" value="Mycobacterial_A85_antigen"/>
</dbReference>
<feature type="chain" id="PRO_5047537006" evidence="2">
    <location>
        <begin position="26"/>
        <end position="321"/>
    </location>
</feature>